<dbReference type="AlphaFoldDB" id="A0A0P7V7T0"/>
<evidence type="ECO:0000313" key="2">
    <source>
        <dbReference type="Proteomes" id="UP000034805"/>
    </source>
</evidence>
<name>A0A0P7V7T0_SCLFO</name>
<proteinExistence type="predicted"/>
<comment type="caution">
    <text evidence="1">The sequence shown here is derived from an EMBL/GenBank/DDBJ whole genome shotgun (WGS) entry which is preliminary data.</text>
</comment>
<accession>A0A0P7V7T0</accession>
<organism evidence="1 2">
    <name type="scientific">Scleropages formosus</name>
    <name type="common">Asian bonytongue</name>
    <name type="synonym">Osteoglossum formosum</name>
    <dbReference type="NCBI Taxonomy" id="113540"/>
    <lineage>
        <taxon>Eukaryota</taxon>
        <taxon>Metazoa</taxon>
        <taxon>Chordata</taxon>
        <taxon>Craniata</taxon>
        <taxon>Vertebrata</taxon>
        <taxon>Euteleostomi</taxon>
        <taxon>Actinopterygii</taxon>
        <taxon>Neopterygii</taxon>
        <taxon>Teleostei</taxon>
        <taxon>Osteoglossocephala</taxon>
        <taxon>Osteoglossomorpha</taxon>
        <taxon>Osteoglossiformes</taxon>
        <taxon>Osteoglossidae</taxon>
        <taxon>Scleropages</taxon>
    </lineage>
</organism>
<gene>
    <name evidence="1" type="ORF">Z043_102343</name>
</gene>
<dbReference type="Proteomes" id="UP000034805">
    <property type="component" value="Unassembled WGS sequence"/>
</dbReference>
<protein>
    <submittedName>
        <fullName evidence="1">Uncharacterized protein</fullName>
    </submittedName>
</protein>
<sequence>MGGQGKAGLESVPRNLLSPRSSITALRDPGTDIVISGRRTGSVHRTSVDVTRETRLYRGPSRVPWEFPAMEDSIQGRAGELSEDTDTLLSTDVAGDVCVWGASQSQASMDRCDLLLDAIDIQLGRLRMSRTHVSSSPQCSASVLVTLSCNSTRDHVCFQTPSGAKPPCQRQEGREELHQGRVLQRRLVHDIDYTPLMTALVHSRSIIRGRYSLPDLPT</sequence>
<reference evidence="1 2" key="1">
    <citation type="submission" date="2015-08" db="EMBL/GenBank/DDBJ databases">
        <title>The genome of the Asian arowana (Scleropages formosus).</title>
        <authorList>
            <person name="Tan M.H."/>
            <person name="Gan H.M."/>
            <person name="Croft L.J."/>
            <person name="Austin C.M."/>
        </authorList>
    </citation>
    <scope>NUCLEOTIDE SEQUENCE [LARGE SCALE GENOMIC DNA]</scope>
    <source>
        <strain evidence="1">Aro1</strain>
    </source>
</reference>
<dbReference type="EMBL" id="JARO02000550">
    <property type="protein sequence ID" value="KPP78172.1"/>
    <property type="molecule type" value="Genomic_DNA"/>
</dbReference>
<evidence type="ECO:0000313" key="1">
    <source>
        <dbReference type="EMBL" id="KPP78172.1"/>
    </source>
</evidence>